<keyword evidence="11" id="KW-0472">Membrane</keyword>
<evidence type="ECO:0000256" key="3">
    <source>
        <dbReference type="ARBA" id="ARBA00022525"/>
    </source>
</evidence>
<dbReference type="AlphaFoldDB" id="A0A5H2XV04"/>
<accession>A0A5H2XV04</accession>
<dbReference type="Pfam" id="PF00031">
    <property type="entry name" value="Cystatin"/>
    <property type="match status" value="1"/>
</dbReference>
<dbReference type="InterPro" id="IPR018073">
    <property type="entry name" value="Prot_inh_cystat_CS"/>
</dbReference>
<dbReference type="GO" id="GO:0006972">
    <property type="term" value="P:hyperosmotic response"/>
    <property type="evidence" value="ECO:0007669"/>
    <property type="project" value="UniProtKB-ARBA"/>
</dbReference>
<protein>
    <recommendedName>
        <fullName evidence="10">Cysteine proteinase inhibitor</fullName>
    </recommendedName>
</protein>
<keyword evidence="3" id="KW-0964">Secreted</keyword>
<dbReference type="SUPFAM" id="SSF54403">
    <property type="entry name" value="Cystatin/monellin"/>
    <property type="match status" value="2"/>
</dbReference>
<evidence type="ECO:0000256" key="9">
    <source>
        <dbReference type="ARBA" id="ARBA00037320"/>
    </source>
</evidence>
<dbReference type="InterPro" id="IPR000010">
    <property type="entry name" value="Cystatin_dom"/>
</dbReference>
<dbReference type="CDD" id="cd00042">
    <property type="entry name" value="CY"/>
    <property type="match status" value="1"/>
</dbReference>
<reference evidence="13" key="1">
    <citation type="journal article" date="2019" name="Science">
        <title>Mutation of a bHLH transcription factor allowed almond domestication.</title>
        <authorList>
            <person name="Sanchez-Perez R."/>
            <person name="Pavan S."/>
            <person name="Mazzeo R."/>
            <person name="Moldovan C."/>
            <person name="Aiese Cigliano R."/>
            <person name="Del Cueto J."/>
            <person name="Ricciardi F."/>
            <person name="Lotti C."/>
            <person name="Ricciardi L."/>
            <person name="Dicenta F."/>
            <person name="Lopez-Marques R.L."/>
            <person name="Lindberg Moller B."/>
        </authorList>
    </citation>
    <scope>NUCLEOTIDE SEQUENCE</scope>
</reference>
<keyword evidence="11" id="KW-1133">Transmembrane helix</keyword>
<comment type="function">
    <text evidence="9">Specific inhibitor of cysteine proteinases. Probably involved in the regulation of endogenous processes and in defense against pests and pathogens.</text>
</comment>
<dbReference type="EMBL" id="AP021789">
    <property type="protein sequence ID" value="BBN70259.1"/>
    <property type="molecule type" value="Genomic_DNA"/>
</dbReference>
<name>A0A5H2XV04_PRUDU</name>
<dbReference type="Pfam" id="PF16845">
    <property type="entry name" value="SQAPI"/>
    <property type="match status" value="1"/>
</dbReference>
<evidence type="ECO:0000313" key="13">
    <source>
        <dbReference type="EMBL" id="BBN70259.1"/>
    </source>
</evidence>
<dbReference type="GO" id="GO:0009414">
    <property type="term" value="P:response to water deprivation"/>
    <property type="evidence" value="ECO:0007669"/>
    <property type="project" value="UniProtKB-ARBA"/>
</dbReference>
<keyword evidence="8" id="KW-0611">Plant defense</keyword>
<dbReference type="GO" id="GO:0005576">
    <property type="term" value="C:extracellular region"/>
    <property type="evidence" value="ECO:0007669"/>
    <property type="project" value="UniProtKB-SubCell"/>
</dbReference>
<keyword evidence="4 10" id="KW-0646">Protease inhibitor</keyword>
<organism evidence="13">
    <name type="scientific">Prunus dulcis</name>
    <name type="common">Almond</name>
    <name type="synonym">Amygdalus dulcis</name>
    <dbReference type="NCBI Taxonomy" id="3755"/>
    <lineage>
        <taxon>Eukaryota</taxon>
        <taxon>Viridiplantae</taxon>
        <taxon>Streptophyta</taxon>
        <taxon>Embryophyta</taxon>
        <taxon>Tracheophyta</taxon>
        <taxon>Spermatophyta</taxon>
        <taxon>Magnoliopsida</taxon>
        <taxon>eudicotyledons</taxon>
        <taxon>Gunneridae</taxon>
        <taxon>Pentapetalae</taxon>
        <taxon>rosids</taxon>
        <taxon>fabids</taxon>
        <taxon>Rosales</taxon>
        <taxon>Rosaceae</taxon>
        <taxon>Amygdaloideae</taxon>
        <taxon>Amygdaleae</taxon>
        <taxon>Prunus</taxon>
    </lineage>
</organism>
<keyword evidence="5 10" id="KW-0789">Thiol protease inhibitor</keyword>
<evidence type="ECO:0000256" key="6">
    <source>
        <dbReference type="ARBA" id="ARBA00022729"/>
    </source>
</evidence>
<evidence type="ECO:0000256" key="10">
    <source>
        <dbReference type="RuleBase" id="RU362130"/>
    </source>
</evidence>
<feature type="non-terminal residue" evidence="13">
    <location>
        <position position="1"/>
    </location>
</feature>
<dbReference type="FunFam" id="3.10.450.10:FF:000011">
    <property type="entry name" value="Cysteine proteinase inhibitor"/>
    <property type="match status" value="1"/>
</dbReference>
<dbReference type="GO" id="GO:0004869">
    <property type="term" value="F:cysteine-type endopeptidase inhibitor activity"/>
    <property type="evidence" value="ECO:0007669"/>
    <property type="project" value="UniProtKB-KW"/>
</dbReference>
<evidence type="ECO:0000259" key="12">
    <source>
        <dbReference type="SMART" id="SM00043"/>
    </source>
</evidence>
<dbReference type="GO" id="GO:0006952">
    <property type="term" value="P:defense response"/>
    <property type="evidence" value="ECO:0007669"/>
    <property type="project" value="UniProtKB-KW"/>
</dbReference>
<gene>
    <name evidence="13" type="ORF">Prudu_1452S000500</name>
</gene>
<keyword evidence="11" id="KW-0812">Transmembrane</keyword>
<feature type="transmembrane region" description="Helical" evidence="11">
    <location>
        <begin position="21"/>
        <end position="41"/>
    </location>
</feature>
<evidence type="ECO:0000256" key="5">
    <source>
        <dbReference type="ARBA" id="ARBA00022704"/>
    </source>
</evidence>
<keyword evidence="7" id="KW-0677">Repeat</keyword>
<dbReference type="FunFam" id="3.10.450.10:FF:000013">
    <property type="entry name" value="Cysteine proteinase inhibitor"/>
    <property type="match status" value="1"/>
</dbReference>
<dbReference type="InterPro" id="IPR027214">
    <property type="entry name" value="Cystatin"/>
</dbReference>
<proteinExistence type="inferred from homology"/>
<keyword evidence="6" id="KW-0732">Signal</keyword>
<comment type="subcellular location">
    <subcellularLocation>
        <location evidence="1">Secreted</location>
    </subcellularLocation>
</comment>
<comment type="similarity">
    <text evidence="2 10">Belongs to the cystatin family. Phytocystatin subfamily.</text>
</comment>
<dbReference type="InterPro" id="IPR046350">
    <property type="entry name" value="Cystatin_sf"/>
</dbReference>
<evidence type="ECO:0000256" key="11">
    <source>
        <dbReference type="SAM" id="Phobius"/>
    </source>
</evidence>
<evidence type="ECO:0000256" key="4">
    <source>
        <dbReference type="ARBA" id="ARBA00022690"/>
    </source>
</evidence>
<sequence length="267" mass="30401">TTLELKEKKRKPKHKTKADEIEIEIFFFFLLLVCVYATHLLRPLTFPRILIFAEESNPSHFQNMATLGGVHESHASQNSLETEDLARFAVQDHNNKENALLEFVRVVKAKEQVVAGTLHHLTIEAIDAGKKKLYEAKVWVKPWLGFKEVQEFKHAGDCNETPSFTPSDLGVKEGGHGPGWQSVPPHDPQVQDAANHAVKSLQQRSNSLFPYELQEVVHAKAEVIEEHAKFNMLLKLKRGDKEEKFKVEVHKNNEGTFKLNQMEADHS</sequence>
<evidence type="ECO:0000256" key="1">
    <source>
        <dbReference type="ARBA" id="ARBA00004613"/>
    </source>
</evidence>
<evidence type="ECO:0000256" key="8">
    <source>
        <dbReference type="ARBA" id="ARBA00022821"/>
    </source>
</evidence>
<dbReference type="PANTHER" id="PTHR11413:SF103">
    <property type="entry name" value="CYSTEINE PROTEINASE INHIBITOR 12"/>
    <property type="match status" value="1"/>
</dbReference>
<dbReference type="Gene3D" id="3.10.450.10">
    <property type="match status" value="2"/>
</dbReference>
<evidence type="ECO:0000256" key="2">
    <source>
        <dbReference type="ARBA" id="ARBA00007233"/>
    </source>
</evidence>
<feature type="domain" description="Cystatin" evidence="12">
    <location>
        <begin position="65"/>
        <end position="155"/>
    </location>
</feature>
<dbReference type="SMART" id="SM00043">
    <property type="entry name" value="CY"/>
    <property type="match status" value="1"/>
</dbReference>
<dbReference type="PANTHER" id="PTHR11413">
    <property type="entry name" value="CYSTATIN FAMILY MEMBER"/>
    <property type="match status" value="1"/>
</dbReference>
<dbReference type="GO" id="GO:0009409">
    <property type="term" value="P:response to cold"/>
    <property type="evidence" value="ECO:0007669"/>
    <property type="project" value="UniProtKB-ARBA"/>
</dbReference>
<evidence type="ECO:0000256" key="7">
    <source>
        <dbReference type="ARBA" id="ARBA00022737"/>
    </source>
</evidence>
<dbReference type="PROSITE" id="PS00287">
    <property type="entry name" value="CYSTATIN"/>
    <property type="match status" value="1"/>
</dbReference>